<evidence type="ECO:0000256" key="11">
    <source>
        <dbReference type="SAM" id="MobiDB-lite"/>
    </source>
</evidence>
<dbReference type="PANTHER" id="PTHR30591">
    <property type="entry name" value="RECBCD ENZYME SUBUNIT RECC"/>
    <property type="match status" value="1"/>
</dbReference>
<dbReference type="InterPro" id="IPR006697">
    <property type="entry name" value="RecC"/>
</dbReference>
<dbReference type="PIRSF" id="PIRSF000980">
    <property type="entry name" value="RecC"/>
    <property type="match status" value="1"/>
</dbReference>
<dbReference type="HAMAP" id="MF_01486">
    <property type="entry name" value="RecC"/>
    <property type="match status" value="1"/>
</dbReference>
<dbReference type="Gene3D" id="1.10.10.160">
    <property type="match status" value="1"/>
</dbReference>
<dbReference type="AlphaFoldDB" id="A3NTJ1"/>
<keyword evidence="5 10" id="KW-0347">Helicase</keyword>
<evidence type="ECO:0000256" key="10">
    <source>
        <dbReference type="HAMAP-Rule" id="MF_01486"/>
    </source>
</evidence>
<name>A3NTJ1_BURP0</name>
<keyword evidence="6 10" id="KW-0269">Exonuclease</keyword>
<keyword evidence="9 10" id="KW-0234">DNA repair</keyword>
<evidence type="ECO:0000259" key="12">
    <source>
        <dbReference type="Pfam" id="PF17946"/>
    </source>
</evidence>
<sequence length="1197" mass="129279">MRPFAEAARASGWGRRCRRRARPVARGPSRAARPPQRAASRDGGREIAARERPADQPGSRARHPLLSLASRLAGLPRRPSSGFMLHLFYSNRHETLADALLDDLAFASDGAGPWAAQQVIVPSAALRRRLELDLAKRHGVCANVRFSYLAQWLWAQIGEVLTVPAHSPFAPDRLVWRCYRLLSDHGAAPWRASPRLAAYLAAADAPMRHELAHRIATVFDHYLTYRPEWLAQWQDGESIFALEGAPRHGGEAARDDEAWQAALWRALLAELSDSGMPPAHRFLREARAFDPDVIARARAKWPDAVSVFALPTMPPLHIALLRELSRWIDVRIYALNPCREFWFDIVTAARAESLDAADRLDYQEVGHPLLAEWGRQTQAQLHMLHELTESAAASDASRYADNPAPTWLARVQNAILDLQPEAALGEPPAERGVEVHVCHSLARQLEVLHDRLLAWFDADPCLAPSDVLVAMPDLATAGPLIDAVFGTPAGADAARIPYRITGLPPSQANPVARVLLDWLALPERDVGAPELVEWLRADAVAARYGIDATALETVQTWLAASGARRGLAPDAAEPPNPAVPAPRHTFADALTRLFLGYAMPDGAAPVSTWLPIAGAEGGEAELLGRLARFTDDLDGFARRIARDLTPQGWGDVFADALARFFDSGPAVADALSGVRDALDAMLAAMAEGAAGAALPAAVVRAGLAAALDDPARGGVPWGGVTFSSLTSLRGLPYRIVCLIGMDDGVLPSLARADEFDLMAVFAKLGDRQRRDDERNLFLDLLLAARERLLIAYTGRSIRDNAPLPPAALVDELLDHLAAASAGPDAPPDAVDAARRAFVIEHPLQPFSAEYFAPGGALFTYDASRATLARLLAEGARAQARPFFAAPLPAEPEQPVAFADFERFWRHPARSLLRARLGIVLLDAQAELVDTEPFELDYAGSDALAERVLPLLIETADAAAFEHALRVADASPEVPGGATGAVRRDHALDALAQLAGNVRRALADGATRVPFAFDVAPAWPAAGDARWFGEHDAALAAAATREPLRLHGALARLTAAGQVIYRYARPGARDYLAAWLAHLVYCAIDPGGPRRTLWFGSGDTFEFAPVAAPLEQLAPLAALFRAGRRMPLAFFPRSAWALVSESESKAAGVWINDRVAGEADDASLALAWRGANPSLDEPFGALAHLVFDPLVEHLRRAS</sequence>
<keyword evidence="7 10" id="KW-0067">ATP-binding</keyword>
<keyword evidence="3 10" id="KW-0227">DNA damage</keyword>
<keyword evidence="1 10" id="KW-0540">Nuclease</keyword>
<reference evidence="13 14" key="1">
    <citation type="submission" date="2007-02" db="EMBL/GenBank/DDBJ databases">
        <authorList>
            <person name="DeShazer D."/>
            <person name="Woods D.E."/>
            <person name="Nierman W.C."/>
        </authorList>
    </citation>
    <scope>NUCLEOTIDE SEQUENCE [LARGE SCALE GENOMIC DNA]</scope>
    <source>
        <strain evidence="13 14">1106a</strain>
    </source>
</reference>
<accession>A3NTJ1</accession>
<dbReference type="GO" id="GO:0003678">
    <property type="term" value="F:DNA helicase activity"/>
    <property type="evidence" value="ECO:0007669"/>
    <property type="project" value="UniProtKB-UniRule"/>
</dbReference>
<evidence type="ECO:0000256" key="4">
    <source>
        <dbReference type="ARBA" id="ARBA00022801"/>
    </source>
</evidence>
<dbReference type="InterPro" id="IPR013986">
    <property type="entry name" value="DExx_box_DNA_helicase_dom_sf"/>
</dbReference>
<keyword evidence="8 10" id="KW-0238">DNA-binding</keyword>
<feature type="compositionally biased region" description="Low complexity" evidence="11">
    <location>
        <begin position="24"/>
        <end position="38"/>
    </location>
</feature>
<dbReference type="GO" id="GO:0008854">
    <property type="term" value="F:exodeoxyribonuclease V activity"/>
    <property type="evidence" value="ECO:0007669"/>
    <property type="project" value="InterPro"/>
</dbReference>
<evidence type="ECO:0000256" key="2">
    <source>
        <dbReference type="ARBA" id="ARBA00022741"/>
    </source>
</evidence>
<dbReference type="EMBL" id="CP000572">
    <property type="protein sequence ID" value="ABN89288.1"/>
    <property type="molecule type" value="Genomic_DNA"/>
</dbReference>
<dbReference type="SUPFAM" id="SSF52980">
    <property type="entry name" value="Restriction endonuclease-like"/>
    <property type="match status" value="1"/>
</dbReference>
<dbReference type="NCBIfam" id="TIGR01450">
    <property type="entry name" value="recC"/>
    <property type="match status" value="1"/>
</dbReference>
<evidence type="ECO:0000313" key="13">
    <source>
        <dbReference type="EMBL" id="ABN89288.1"/>
    </source>
</evidence>
<dbReference type="Pfam" id="PF04257">
    <property type="entry name" value="Exonuc_V_gamma"/>
    <property type="match status" value="1"/>
</dbReference>
<dbReference type="InterPro" id="IPR041500">
    <property type="entry name" value="RecC_C"/>
</dbReference>
<protein>
    <recommendedName>
        <fullName evidence="10">RecBCD enzyme subunit RecC</fullName>
    </recommendedName>
    <alternativeName>
        <fullName evidence="10">Exonuclease V subunit RecC</fullName>
        <shortName evidence="10">ExoV subunit RecC</shortName>
    </alternativeName>
    <alternativeName>
        <fullName evidence="10">Helicase/nuclease RecBCD subunit RecC</fullName>
    </alternativeName>
</protein>
<comment type="function">
    <text evidence="10">A helicase/nuclease that prepares dsDNA breaks (DSB) for recombinational DNA repair. Binds to DSBs and unwinds DNA via a highly rapid and processive ATP-dependent bidirectional helicase activity. Unwinds dsDNA until it encounters a Chi (crossover hotspot instigator) sequence from the 3' direction. Cuts ssDNA a few nucleotides 3' to the Chi site. The properties and activities of the enzyme are changed at Chi. The Chi-altered holoenzyme produces a long 3'-ssDNA overhang and facilitates RecA-binding to the ssDNA for homologous DNA recombination and repair. Holoenzyme degrades any linearized DNA that is unable to undergo homologous recombination. In the holoenzyme this subunit recognizes the wild-type Chi sequence, and when added to isolated RecB increases its ATP-dependent helicase processivity.</text>
</comment>
<evidence type="ECO:0000256" key="3">
    <source>
        <dbReference type="ARBA" id="ARBA00022763"/>
    </source>
</evidence>
<comment type="miscellaneous">
    <text evidence="10">In the RecBCD complex, RecB has a slow 3'-5' helicase, an exonuclease activity and loads RecA onto ssDNA, RecD has a fast 5'-3' helicase activity, while RecC stimulates the ATPase and processivity of the RecB helicase and contributes to recognition of the Chi site.</text>
</comment>
<evidence type="ECO:0000256" key="5">
    <source>
        <dbReference type="ARBA" id="ARBA00022806"/>
    </source>
</evidence>
<dbReference type="Proteomes" id="UP000006738">
    <property type="component" value="Chromosome I"/>
</dbReference>
<evidence type="ECO:0000256" key="8">
    <source>
        <dbReference type="ARBA" id="ARBA00023125"/>
    </source>
</evidence>
<dbReference type="Gene3D" id="3.40.50.300">
    <property type="entry name" value="P-loop containing nucleotide triphosphate hydrolases"/>
    <property type="match status" value="2"/>
</dbReference>
<evidence type="ECO:0000256" key="9">
    <source>
        <dbReference type="ARBA" id="ARBA00023204"/>
    </source>
</evidence>
<dbReference type="Gene3D" id="3.40.50.10930">
    <property type="match status" value="1"/>
</dbReference>
<dbReference type="GO" id="GO:0003677">
    <property type="term" value="F:DNA binding"/>
    <property type="evidence" value="ECO:0007669"/>
    <property type="project" value="UniProtKB-UniRule"/>
</dbReference>
<gene>
    <name evidence="10 13" type="primary">recC</name>
    <name evidence="13" type="ordered locus">BURPS1106A_1389</name>
</gene>
<evidence type="ECO:0000313" key="14">
    <source>
        <dbReference type="Proteomes" id="UP000006738"/>
    </source>
</evidence>
<keyword evidence="4 10" id="KW-0378">Hydrolase</keyword>
<feature type="domain" description="RecC C-terminal" evidence="12">
    <location>
        <begin position="893"/>
        <end position="1140"/>
    </location>
</feature>
<proteinExistence type="inferred from homology"/>
<dbReference type="GO" id="GO:0009338">
    <property type="term" value="C:exodeoxyribonuclease V complex"/>
    <property type="evidence" value="ECO:0007669"/>
    <property type="project" value="InterPro"/>
</dbReference>
<comment type="similarity">
    <text evidence="10">Belongs to the RecC family.</text>
</comment>
<dbReference type="SUPFAM" id="SSF52540">
    <property type="entry name" value="P-loop containing nucleoside triphosphate hydrolases"/>
    <property type="match status" value="2"/>
</dbReference>
<feature type="region of interest" description="Disordered" evidence="11">
    <location>
        <begin position="1"/>
        <end position="63"/>
    </location>
</feature>
<dbReference type="InterPro" id="IPR011335">
    <property type="entry name" value="Restrct_endonuc-II-like"/>
</dbReference>
<dbReference type="HOGENOM" id="CLU_007513_0_0_4"/>
<dbReference type="GO" id="GO:0005524">
    <property type="term" value="F:ATP binding"/>
    <property type="evidence" value="ECO:0007669"/>
    <property type="project" value="UniProtKB-UniRule"/>
</dbReference>
<dbReference type="Pfam" id="PF17946">
    <property type="entry name" value="RecC_C"/>
    <property type="match status" value="1"/>
</dbReference>
<organism evidence="13 14">
    <name type="scientific">Burkholderia pseudomallei (strain 1106a)</name>
    <dbReference type="NCBI Taxonomy" id="357348"/>
    <lineage>
        <taxon>Bacteria</taxon>
        <taxon>Pseudomonadati</taxon>
        <taxon>Pseudomonadota</taxon>
        <taxon>Betaproteobacteria</taxon>
        <taxon>Burkholderiales</taxon>
        <taxon>Burkholderiaceae</taxon>
        <taxon>Burkholderia</taxon>
        <taxon>pseudomallei group</taxon>
    </lineage>
</organism>
<dbReference type="KEGG" id="bpl:BURPS1106A_1389"/>
<evidence type="ECO:0000256" key="1">
    <source>
        <dbReference type="ARBA" id="ARBA00022722"/>
    </source>
</evidence>
<evidence type="ECO:0000256" key="7">
    <source>
        <dbReference type="ARBA" id="ARBA00022840"/>
    </source>
</evidence>
<comment type="subunit">
    <text evidence="10">Heterotrimer of RecB, RecC and RecD. All subunits contribute to DNA-binding.</text>
</comment>
<keyword evidence="2 10" id="KW-0547">Nucleotide-binding</keyword>
<dbReference type="PANTHER" id="PTHR30591:SF1">
    <property type="entry name" value="RECBCD ENZYME SUBUNIT RECC"/>
    <property type="match status" value="1"/>
</dbReference>
<feature type="compositionally biased region" description="Basic and acidic residues" evidence="11">
    <location>
        <begin position="39"/>
        <end position="54"/>
    </location>
</feature>
<dbReference type="InterPro" id="IPR027417">
    <property type="entry name" value="P-loop_NTPase"/>
</dbReference>
<dbReference type="GO" id="GO:0000724">
    <property type="term" value="P:double-strand break repair via homologous recombination"/>
    <property type="evidence" value="ECO:0007669"/>
    <property type="project" value="UniProtKB-UniRule"/>
</dbReference>
<evidence type="ECO:0000256" key="6">
    <source>
        <dbReference type="ARBA" id="ARBA00022839"/>
    </source>
</evidence>